<dbReference type="Proteomes" id="UP000175691">
    <property type="component" value="Unassembled WGS sequence"/>
</dbReference>
<evidence type="ECO:0000313" key="3">
    <source>
        <dbReference type="Proteomes" id="UP000175691"/>
    </source>
</evidence>
<accession>A0A1E7Z5N6</accession>
<dbReference type="PROSITE" id="PS52050">
    <property type="entry name" value="WYL"/>
    <property type="match status" value="1"/>
</dbReference>
<dbReference type="EMBL" id="MDHN01000043">
    <property type="protein sequence ID" value="OFC68792.1"/>
    <property type="molecule type" value="Genomic_DNA"/>
</dbReference>
<sequence length="366" mass="41240">MITEAASFIGVGGDRKTRVSDVVAQLWGYRRQEQSDDAFKKDVERLCKRISDESADDVEQTGLIRLAANGCPTYYYWSDADSQLDFIEKFTITTPRAFALNFLKQHVAAILPKSLFSQLDEDFLLAERKLKYQGINLSDILDFSPFGLSMPGGNDSAPVFDTDAVNVVFEAIVKQQNITFSYDSIHSGYSGDLLISPQKLRFLSGQIQVLGLVHADQRLKHFALRKMQNVVSVTDTDFIAVKLTDYQHQRKLVIRCHGWVKDILTESQQGTQWQVSKVNATVWQLSAQIVMPKHFQSDNDDCFYIANYLSMFADSLQVLEPASVKQEMQRRIRKQASLYDAGTSVAEALTVLTNSPLEIANPVKEC</sequence>
<organism evidence="2 3">
    <name type="scientific">Alteromonas confluentis</name>
    <dbReference type="NCBI Taxonomy" id="1656094"/>
    <lineage>
        <taxon>Bacteria</taxon>
        <taxon>Pseudomonadati</taxon>
        <taxon>Pseudomonadota</taxon>
        <taxon>Gammaproteobacteria</taxon>
        <taxon>Alteromonadales</taxon>
        <taxon>Alteromonadaceae</taxon>
        <taxon>Alteromonas/Salinimonas group</taxon>
        <taxon>Alteromonas</taxon>
    </lineage>
</organism>
<gene>
    <name evidence="2" type="ORF">BFC18_00725</name>
</gene>
<dbReference type="Pfam" id="PF13280">
    <property type="entry name" value="WYL"/>
    <property type="match status" value="1"/>
</dbReference>
<keyword evidence="3" id="KW-1185">Reference proteome</keyword>
<comment type="caution">
    <text evidence="2">The sequence shown here is derived from an EMBL/GenBank/DDBJ whole genome shotgun (WGS) entry which is preliminary data.</text>
</comment>
<protein>
    <recommendedName>
        <fullName evidence="1">WYL domain-containing protein</fullName>
    </recommendedName>
</protein>
<evidence type="ECO:0000313" key="2">
    <source>
        <dbReference type="EMBL" id="OFC68792.1"/>
    </source>
</evidence>
<feature type="domain" description="WYL" evidence="1">
    <location>
        <begin position="164"/>
        <end position="230"/>
    </location>
</feature>
<proteinExistence type="predicted"/>
<evidence type="ECO:0000259" key="1">
    <source>
        <dbReference type="Pfam" id="PF13280"/>
    </source>
</evidence>
<dbReference type="STRING" id="1656094.BFC18_00725"/>
<reference evidence="2 3" key="1">
    <citation type="submission" date="2016-08" db="EMBL/GenBank/DDBJ databases">
        <authorList>
            <person name="Seilhamer J.J."/>
        </authorList>
    </citation>
    <scope>NUCLEOTIDE SEQUENCE [LARGE SCALE GENOMIC DNA]</scope>
    <source>
        <strain evidence="2 3">KCTC 42603</strain>
    </source>
</reference>
<dbReference type="InterPro" id="IPR026881">
    <property type="entry name" value="WYL_dom"/>
</dbReference>
<name>A0A1E7Z5N6_9ALTE</name>
<dbReference type="AlphaFoldDB" id="A0A1E7Z5N6"/>